<dbReference type="VEuPathDB" id="FungiDB:BD410DRAFT_829475"/>
<gene>
    <name evidence="2" type="ORF">BD410DRAFT_829475</name>
</gene>
<evidence type="ECO:0008006" key="4">
    <source>
        <dbReference type="Google" id="ProtNLM"/>
    </source>
</evidence>
<dbReference type="STRING" id="50990.A0A4Y7Q0K5"/>
<evidence type="ECO:0000313" key="2">
    <source>
        <dbReference type="EMBL" id="TDL20826.1"/>
    </source>
</evidence>
<dbReference type="AlphaFoldDB" id="A0A4Y7Q0K5"/>
<dbReference type="SUPFAM" id="SSF56112">
    <property type="entry name" value="Protein kinase-like (PK-like)"/>
    <property type="match status" value="1"/>
</dbReference>
<accession>A0A4Y7Q0K5</accession>
<evidence type="ECO:0000256" key="1">
    <source>
        <dbReference type="SAM" id="MobiDB-lite"/>
    </source>
</evidence>
<protein>
    <recommendedName>
        <fullName evidence="4">Aminoglycoside phosphotransferase domain-containing protein</fullName>
    </recommendedName>
</protein>
<reference evidence="2 3" key="1">
    <citation type="submission" date="2018-06" db="EMBL/GenBank/DDBJ databases">
        <title>A transcriptomic atlas of mushroom development highlights an independent origin of complex multicellularity.</title>
        <authorList>
            <consortium name="DOE Joint Genome Institute"/>
            <person name="Krizsan K."/>
            <person name="Almasi E."/>
            <person name="Merenyi Z."/>
            <person name="Sahu N."/>
            <person name="Viragh M."/>
            <person name="Koszo T."/>
            <person name="Mondo S."/>
            <person name="Kiss B."/>
            <person name="Balint B."/>
            <person name="Kues U."/>
            <person name="Barry K."/>
            <person name="Hegedus J.C."/>
            <person name="Henrissat B."/>
            <person name="Johnson J."/>
            <person name="Lipzen A."/>
            <person name="Ohm R."/>
            <person name="Nagy I."/>
            <person name="Pangilinan J."/>
            <person name="Yan J."/>
            <person name="Xiong Y."/>
            <person name="Grigoriev I.V."/>
            <person name="Hibbett D.S."/>
            <person name="Nagy L.G."/>
        </authorList>
    </citation>
    <scope>NUCLEOTIDE SEQUENCE [LARGE SCALE GENOMIC DNA]</scope>
    <source>
        <strain evidence="2 3">SZMC22713</strain>
    </source>
</reference>
<sequence length="284" mass="32732">MTTPGRLRSGRLFPAPSANPSNSSQQNLPKYRKEMTDREIVQLWMDSAAPATFRVKRLFADAEVKLTNRGSIADEASAIQLVTERTKIPIPEILRTVEDRGDGYIIMDYKGPRLSDVWGSLTKEQRTSIVLILRGYIDQLRAIEPQDFPGPGPVPRLRLLKEFFNEMEHIRCAEDVEETKLKRFDDSSQFALTHNNIGMHNIIVGKDNIYLSNWEDAGFYPQWFDMVAMKRIAKEVKAPISWVRNIPTMVGHFRGKEEYLERMGCQLMCYSNTKTEAKYRPRTK</sequence>
<name>A0A4Y7Q0K5_9AGAM</name>
<feature type="compositionally biased region" description="Low complexity" evidence="1">
    <location>
        <begin position="14"/>
        <end position="27"/>
    </location>
</feature>
<dbReference type="InterPro" id="IPR051678">
    <property type="entry name" value="AGP_Transferase"/>
</dbReference>
<dbReference type="PANTHER" id="PTHR21310">
    <property type="entry name" value="AMINOGLYCOSIDE PHOSPHOTRANSFERASE-RELATED-RELATED"/>
    <property type="match status" value="1"/>
</dbReference>
<proteinExistence type="predicted"/>
<evidence type="ECO:0000313" key="3">
    <source>
        <dbReference type="Proteomes" id="UP000294933"/>
    </source>
</evidence>
<dbReference type="InterPro" id="IPR011009">
    <property type="entry name" value="Kinase-like_dom_sf"/>
</dbReference>
<feature type="region of interest" description="Disordered" evidence="1">
    <location>
        <begin position="1"/>
        <end position="32"/>
    </location>
</feature>
<dbReference type="PANTHER" id="PTHR21310:SF39">
    <property type="entry name" value="AMINOGLYCOSIDE PHOSPHOTRANSFERASE DOMAIN-CONTAINING PROTEIN"/>
    <property type="match status" value="1"/>
</dbReference>
<dbReference type="OrthoDB" id="4177236at2759"/>
<keyword evidence="3" id="KW-1185">Reference proteome</keyword>
<dbReference type="EMBL" id="ML170185">
    <property type="protein sequence ID" value="TDL20826.1"/>
    <property type="molecule type" value="Genomic_DNA"/>
</dbReference>
<organism evidence="2 3">
    <name type="scientific">Rickenella mellea</name>
    <dbReference type="NCBI Taxonomy" id="50990"/>
    <lineage>
        <taxon>Eukaryota</taxon>
        <taxon>Fungi</taxon>
        <taxon>Dikarya</taxon>
        <taxon>Basidiomycota</taxon>
        <taxon>Agaricomycotina</taxon>
        <taxon>Agaricomycetes</taxon>
        <taxon>Hymenochaetales</taxon>
        <taxon>Rickenellaceae</taxon>
        <taxon>Rickenella</taxon>
    </lineage>
</organism>
<dbReference type="Proteomes" id="UP000294933">
    <property type="component" value="Unassembled WGS sequence"/>
</dbReference>